<protein>
    <recommendedName>
        <fullName evidence="17">ADP-dependent (S)-NAD(P)H-hydrate dehydratase</fullName>
        <ecNumber evidence="17">4.2.1.136</ecNumber>
    </recommendedName>
    <alternativeName>
        <fullName evidence="17">ADP-dependent NAD(P)HX dehydratase</fullName>
    </alternativeName>
</protein>
<dbReference type="InterPro" id="IPR036652">
    <property type="entry name" value="YjeF_N_dom_sf"/>
</dbReference>
<dbReference type="InterPro" id="IPR030677">
    <property type="entry name" value="Nnr"/>
</dbReference>
<dbReference type="PROSITE" id="PS51383">
    <property type="entry name" value="YJEF_C_3"/>
    <property type="match status" value="1"/>
</dbReference>
<dbReference type="Pfam" id="PF03853">
    <property type="entry name" value="YjeF_N"/>
    <property type="match status" value="1"/>
</dbReference>
<reference evidence="21 22" key="1">
    <citation type="submission" date="2024-04" db="EMBL/GenBank/DDBJ databases">
        <title>Isolation of an actinomycete strain from pig manure.</title>
        <authorList>
            <person name="Gong T."/>
            <person name="Yu Z."/>
            <person name="An M."/>
            <person name="Wei C."/>
            <person name="Yang W."/>
            <person name="Liu L."/>
        </authorList>
    </citation>
    <scope>NUCLEOTIDE SEQUENCE [LARGE SCALE GENOMIC DNA]</scope>
    <source>
        <strain evidence="21 22">ZF39</strain>
    </source>
</reference>
<proteinExistence type="inferred from homology"/>
<evidence type="ECO:0000256" key="4">
    <source>
        <dbReference type="ARBA" id="ARBA00009524"/>
    </source>
</evidence>
<dbReference type="PROSITE" id="PS51385">
    <property type="entry name" value="YJEF_N"/>
    <property type="match status" value="1"/>
</dbReference>
<evidence type="ECO:0000256" key="12">
    <source>
        <dbReference type="ARBA" id="ARBA00023239"/>
    </source>
</evidence>
<dbReference type="Gene3D" id="3.40.50.10260">
    <property type="entry name" value="YjeF N-terminal domain"/>
    <property type="match status" value="1"/>
</dbReference>
<evidence type="ECO:0000256" key="7">
    <source>
        <dbReference type="ARBA" id="ARBA00022840"/>
    </source>
</evidence>
<feature type="binding site" evidence="17">
    <location>
        <position position="413"/>
    </location>
    <ligand>
        <name>AMP</name>
        <dbReference type="ChEBI" id="CHEBI:456215"/>
    </ligand>
</feature>
<comment type="cofactor">
    <cofactor evidence="17">
        <name>Mg(2+)</name>
        <dbReference type="ChEBI" id="CHEBI:18420"/>
    </cofactor>
</comment>
<keyword evidence="22" id="KW-1185">Reference proteome</keyword>
<keyword evidence="13" id="KW-0511">Multifunctional enzyme</keyword>
<dbReference type="InterPro" id="IPR029056">
    <property type="entry name" value="Ribokinase-like"/>
</dbReference>
<sequence>MKYAYATDSIRAAEAEVMAVVGDDALMQQAANGLAVECARRLRRHRGKVTGSRVLVIVGPGNNGGDGLFAATRLARKGAKIFLWRITDQVHQAGWQAATRAGATEVDLDRSIELMPTLDQVIEAGFGIGGREGISDDLARLVYVSRGIVDVVAVDLPSGLGVETLSSDVRFFDADATVTFGAWKPSLLAGPAREYAGEVTFVDIGLEPDNPILEVWDALDVAMAWPFPTATDDKYARGVVGLDAGSAEYPGAGLLALGGAVHAGAGMVRFLGPVELRDTVIAQFPNVVHGRGRCQALLCGPGWGPGDHLADRLASRLAEGLRTVIDADALAYLPRDLGDNILLTPHAGELARLLKTERAAVENDPLTHVRRAADETGATVLLKGATQYVATPGETCVRVAVGGPAWTGQAGSGDTLAGICAALLAAGLDAATAAVVGASVQAITARSHPGPHTPQELAARLPDTIAELEWLLEETP</sequence>
<keyword evidence="11 18" id="KW-0413">Isomerase</keyword>
<dbReference type="InterPro" id="IPR004443">
    <property type="entry name" value="YjeF_N_dom"/>
</dbReference>
<dbReference type="InterPro" id="IPR000631">
    <property type="entry name" value="CARKD"/>
</dbReference>
<comment type="cofactor">
    <cofactor evidence="18">
        <name>K(+)</name>
        <dbReference type="ChEBI" id="CHEBI:29103"/>
    </cofactor>
    <text evidence="18">Binds 1 potassium ion per subunit.</text>
</comment>
<dbReference type="Proteomes" id="UP001442841">
    <property type="component" value="Chromosome"/>
</dbReference>
<comment type="catalytic activity">
    <reaction evidence="15 17 18">
        <text>(6S)-NADHX + ADP = AMP + phosphate + NADH + H(+)</text>
        <dbReference type="Rhea" id="RHEA:32223"/>
        <dbReference type="ChEBI" id="CHEBI:15378"/>
        <dbReference type="ChEBI" id="CHEBI:43474"/>
        <dbReference type="ChEBI" id="CHEBI:57945"/>
        <dbReference type="ChEBI" id="CHEBI:64074"/>
        <dbReference type="ChEBI" id="CHEBI:456215"/>
        <dbReference type="ChEBI" id="CHEBI:456216"/>
        <dbReference type="EC" id="4.2.1.136"/>
    </reaction>
</comment>
<evidence type="ECO:0000256" key="16">
    <source>
        <dbReference type="ARBA" id="ARBA00049209"/>
    </source>
</evidence>
<gene>
    <name evidence="17" type="primary">nnrD</name>
    <name evidence="21" type="ORF">AADG42_16345</name>
</gene>
<comment type="function">
    <text evidence="17">Catalyzes the dehydration of the S-form of NAD(P)HX at the expense of ADP, which is converted to AMP. Together with NAD(P)HX epimerase, which catalyzes the epimerization of the S- and R-forms, the enzyme allows the repair of both epimers of NAD(P)HX, a damaged form of NAD(P)H that is a result of enzymatic or heat-dependent hydration.</text>
</comment>
<evidence type="ECO:0000256" key="15">
    <source>
        <dbReference type="ARBA" id="ARBA00048238"/>
    </source>
</evidence>
<comment type="function">
    <text evidence="14 18">Bifunctional enzyme that catalyzes the epimerization of the S- and R-forms of NAD(P)HX and the dehydration of the S-form of NAD(P)HX at the expense of ADP, which is converted to AMP. This allows the repair of both epimers of NAD(P)HX, a damaged form of NAD(P)H that is a result of enzymatic or heat-dependent hydration.</text>
</comment>
<feature type="binding site" evidence="17">
    <location>
        <position position="302"/>
    </location>
    <ligand>
        <name>(6S)-NADPHX</name>
        <dbReference type="ChEBI" id="CHEBI:64076"/>
    </ligand>
</feature>
<keyword evidence="6 17" id="KW-0547">Nucleotide-binding</keyword>
<organism evidence="21 22">
    <name type="scientific">Ammonicoccus fulvus</name>
    <dbReference type="NCBI Taxonomy" id="3138240"/>
    <lineage>
        <taxon>Bacteria</taxon>
        <taxon>Bacillati</taxon>
        <taxon>Actinomycetota</taxon>
        <taxon>Actinomycetes</taxon>
        <taxon>Propionibacteriales</taxon>
        <taxon>Propionibacteriaceae</taxon>
        <taxon>Ammonicoccus</taxon>
    </lineage>
</organism>
<evidence type="ECO:0000256" key="8">
    <source>
        <dbReference type="ARBA" id="ARBA00022857"/>
    </source>
</evidence>
<evidence type="ECO:0000256" key="3">
    <source>
        <dbReference type="ARBA" id="ARBA00006001"/>
    </source>
</evidence>
<comment type="catalytic activity">
    <reaction evidence="2 18">
        <text>(6R)-NADPHX = (6S)-NADPHX</text>
        <dbReference type="Rhea" id="RHEA:32227"/>
        <dbReference type="ChEBI" id="CHEBI:64076"/>
        <dbReference type="ChEBI" id="CHEBI:64077"/>
        <dbReference type="EC" id="5.1.99.6"/>
    </reaction>
</comment>
<feature type="binding site" evidence="17">
    <location>
        <position position="252"/>
    </location>
    <ligand>
        <name>(6S)-NADPHX</name>
        <dbReference type="ChEBI" id="CHEBI:64076"/>
    </ligand>
</feature>
<evidence type="ECO:0000256" key="2">
    <source>
        <dbReference type="ARBA" id="ARBA00000909"/>
    </source>
</evidence>
<comment type="catalytic activity">
    <reaction evidence="1 18">
        <text>(6R)-NADHX = (6S)-NADHX</text>
        <dbReference type="Rhea" id="RHEA:32215"/>
        <dbReference type="ChEBI" id="CHEBI:64074"/>
        <dbReference type="ChEBI" id="CHEBI:64075"/>
        <dbReference type="EC" id="5.1.99.6"/>
    </reaction>
</comment>
<feature type="domain" description="YjeF N-terminal" evidence="20">
    <location>
        <begin position="6"/>
        <end position="212"/>
    </location>
</feature>
<evidence type="ECO:0000256" key="5">
    <source>
        <dbReference type="ARBA" id="ARBA00022723"/>
    </source>
</evidence>
<comment type="caution">
    <text evidence="17">Lacks conserved residue(s) required for the propagation of feature annotation.</text>
</comment>
<dbReference type="SUPFAM" id="SSF53613">
    <property type="entry name" value="Ribokinase-like"/>
    <property type="match status" value="1"/>
</dbReference>
<keyword evidence="12 17" id="KW-0456">Lyase</keyword>
<feature type="binding site" evidence="17">
    <location>
        <position position="414"/>
    </location>
    <ligand>
        <name>(6S)-NADPHX</name>
        <dbReference type="ChEBI" id="CHEBI:64076"/>
    </ligand>
</feature>
<keyword evidence="7 17" id="KW-0067">ATP-binding</keyword>
<comment type="subunit">
    <text evidence="17">Homotetramer.</text>
</comment>
<dbReference type="HAMAP" id="MF_01965">
    <property type="entry name" value="NADHX_dehydratase"/>
    <property type="match status" value="1"/>
</dbReference>
<dbReference type="EC" id="4.2.1.136" evidence="17"/>
<dbReference type="SUPFAM" id="SSF64153">
    <property type="entry name" value="YjeF N-terminal domain-like"/>
    <property type="match status" value="1"/>
</dbReference>
<comment type="similarity">
    <text evidence="3 18">In the N-terminal section; belongs to the NnrE/AIBP family.</text>
</comment>
<evidence type="ECO:0000256" key="9">
    <source>
        <dbReference type="ARBA" id="ARBA00022958"/>
    </source>
</evidence>
<evidence type="ECO:0000256" key="13">
    <source>
        <dbReference type="ARBA" id="ARBA00023268"/>
    </source>
</evidence>
<dbReference type="Pfam" id="PF01256">
    <property type="entry name" value="Carb_kinase"/>
    <property type="match status" value="1"/>
</dbReference>
<evidence type="ECO:0000256" key="10">
    <source>
        <dbReference type="ARBA" id="ARBA00023027"/>
    </source>
</evidence>
<evidence type="ECO:0000256" key="6">
    <source>
        <dbReference type="ARBA" id="ARBA00022741"/>
    </source>
</evidence>
<dbReference type="NCBIfam" id="TIGR00197">
    <property type="entry name" value="yjeF_nterm"/>
    <property type="match status" value="1"/>
</dbReference>
<dbReference type="EMBL" id="CP154795">
    <property type="protein sequence ID" value="XAN08809.1"/>
    <property type="molecule type" value="Genomic_DNA"/>
</dbReference>
<dbReference type="CDD" id="cd01171">
    <property type="entry name" value="YXKO-related"/>
    <property type="match status" value="1"/>
</dbReference>
<evidence type="ECO:0000256" key="11">
    <source>
        <dbReference type="ARBA" id="ARBA00023235"/>
    </source>
</evidence>
<dbReference type="PANTHER" id="PTHR12592">
    <property type="entry name" value="ATP-DEPENDENT (S)-NAD(P)H-HYDRATE DEHYDRATASE FAMILY MEMBER"/>
    <property type="match status" value="1"/>
</dbReference>
<comment type="similarity">
    <text evidence="17">Belongs to the NnrD/CARKD family.</text>
</comment>
<feature type="binding site" evidence="17">
    <location>
        <position position="346"/>
    </location>
    <ligand>
        <name>(6S)-NADPHX</name>
        <dbReference type="ChEBI" id="CHEBI:64076"/>
    </ligand>
</feature>
<dbReference type="GO" id="GO:0052856">
    <property type="term" value="F:NAD(P)HX epimerase activity"/>
    <property type="evidence" value="ECO:0007669"/>
    <property type="project" value="UniProtKB-EC"/>
</dbReference>
<dbReference type="Gene3D" id="3.40.1190.20">
    <property type="match status" value="1"/>
</dbReference>
<evidence type="ECO:0000256" key="14">
    <source>
        <dbReference type="ARBA" id="ARBA00025153"/>
    </source>
</evidence>
<evidence type="ECO:0000313" key="21">
    <source>
        <dbReference type="EMBL" id="XAN08809.1"/>
    </source>
</evidence>
<evidence type="ECO:0000259" key="20">
    <source>
        <dbReference type="PROSITE" id="PS51385"/>
    </source>
</evidence>
<dbReference type="PANTHER" id="PTHR12592:SF0">
    <property type="entry name" value="ATP-DEPENDENT (S)-NAD(P)H-HYDRATE DEHYDRATASE"/>
    <property type="match status" value="1"/>
</dbReference>
<name>A0ABZ3FVP6_9ACTN</name>
<accession>A0ABZ3FVP6</accession>
<dbReference type="RefSeq" id="WP_425310237.1">
    <property type="nucleotide sequence ID" value="NZ_CP154795.1"/>
</dbReference>
<evidence type="ECO:0000259" key="19">
    <source>
        <dbReference type="PROSITE" id="PS51383"/>
    </source>
</evidence>
<keyword evidence="8 17" id="KW-0521">NADP</keyword>
<evidence type="ECO:0000256" key="1">
    <source>
        <dbReference type="ARBA" id="ARBA00000013"/>
    </source>
</evidence>
<keyword evidence="9 18" id="KW-0630">Potassium</keyword>
<comment type="similarity">
    <text evidence="4 18">In the C-terminal section; belongs to the NnrD/CARKD family.</text>
</comment>
<evidence type="ECO:0000313" key="22">
    <source>
        <dbReference type="Proteomes" id="UP001442841"/>
    </source>
</evidence>
<feature type="domain" description="YjeF C-terminal" evidence="19">
    <location>
        <begin position="217"/>
        <end position="468"/>
    </location>
</feature>
<evidence type="ECO:0000256" key="18">
    <source>
        <dbReference type="PIRNR" id="PIRNR017184"/>
    </source>
</evidence>
<comment type="catalytic activity">
    <reaction evidence="16 17 18">
        <text>(6S)-NADPHX + ADP = AMP + phosphate + NADPH + H(+)</text>
        <dbReference type="Rhea" id="RHEA:32235"/>
        <dbReference type="ChEBI" id="CHEBI:15378"/>
        <dbReference type="ChEBI" id="CHEBI:43474"/>
        <dbReference type="ChEBI" id="CHEBI:57783"/>
        <dbReference type="ChEBI" id="CHEBI:64076"/>
        <dbReference type="ChEBI" id="CHEBI:456215"/>
        <dbReference type="ChEBI" id="CHEBI:456216"/>
        <dbReference type="EC" id="4.2.1.136"/>
    </reaction>
</comment>
<dbReference type="PIRSF" id="PIRSF017184">
    <property type="entry name" value="Nnr"/>
    <property type="match status" value="1"/>
</dbReference>
<evidence type="ECO:0000256" key="17">
    <source>
        <dbReference type="HAMAP-Rule" id="MF_01965"/>
    </source>
</evidence>
<keyword evidence="10 17" id="KW-0520">NAD</keyword>
<keyword evidence="5 18" id="KW-0479">Metal-binding</keyword>